<name>A0ABX1KUT0_9LACO</name>
<proteinExistence type="predicted"/>
<dbReference type="PROSITE" id="PS50943">
    <property type="entry name" value="HTH_CROC1"/>
    <property type="match status" value="1"/>
</dbReference>
<feature type="domain" description="HTH cro/C1-type" evidence="1">
    <location>
        <begin position="10"/>
        <end position="65"/>
    </location>
</feature>
<protein>
    <submittedName>
        <fullName evidence="2">Helix-turn-helix transcriptional regulator</fullName>
    </submittedName>
</protein>
<comment type="caution">
    <text evidence="2">The sequence shown here is derived from an EMBL/GenBank/DDBJ whole genome shotgun (WGS) entry which is preliminary data.</text>
</comment>
<evidence type="ECO:0000313" key="2">
    <source>
        <dbReference type="EMBL" id="NLR17669.1"/>
    </source>
</evidence>
<dbReference type="EMBL" id="JAAXLJ010000003">
    <property type="protein sequence ID" value="NLR17669.1"/>
    <property type="molecule type" value="Genomic_DNA"/>
</dbReference>
<organism evidence="2 3">
    <name type="scientific">Secundilactobacillus angelensis</name>
    <dbReference type="NCBI Taxonomy" id="2722706"/>
    <lineage>
        <taxon>Bacteria</taxon>
        <taxon>Bacillati</taxon>
        <taxon>Bacillota</taxon>
        <taxon>Bacilli</taxon>
        <taxon>Lactobacillales</taxon>
        <taxon>Lactobacillaceae</taxon>
        <taxon>Secundilactobacillus</taxon>
    </lineage>
</organism>
<reference evidence="2 3" key="1">
    <citation type="submission" date="2020-04" db="EMBL/GenBank/DDBJ databases">
        <title>A novel species of genus Lactobacillus that was isolated from fermented food Zha-chili.</title>
        <authorList>
            <person name="Zhang Z."/>
        </authorList>
    </citation>
    <scope>NUCLEOTIDE SEQUENCE [LARGE SCALE GENOMIC DNA]</scope>
    <source>
        <strain evidence="3">HBUAS51383</strain>
    </source>
</reference>
<sequence>MSNMVLWENITRILKLKHVSVRELCRLTGIPRQTLYNIKQGSSLNPSFYLILKIAEALDVSLDEFRKKADDD</sequence>
<evidence type="ECO:0000259" key="1">
    <source>
        <dbReference type="PROSITE" id="PS50943"/>
    </source>
</evidence>
<dbReference type="InterPro" id="IPR010982">
    <property type="entry name" value="Lambda_DNA-bd_dom_sf"/>
</dbReference>
<evidence type="ECO:0000313" key="3">
    <source>
        <dbReference type="Proteomes" id="UP000763447"/>
    </source>
</evidence>
<accession>A0ABX1KUT0</accession>
<dbReference type="SUPFAM" id="SSF47413">
    <property type="entry name" value="lambda repressor-like DNA-binding domains"/>
    <property type="match status" value="1"/>
</dbReference>
<dbReference type="Proteomes" id="UP000763447">
    <property type="component" value="Unassembled WGS sequence"/>
</dbReference>
<keyword evidence="3" id="KW-1185">Reference proteome</keyword>
<gene>
    <name evidence="2" type="ORF">HC026_01910</name>
</gene>
<dbReference type="SMART" id="SM00530">
    <property type="entry name" value="HTH_XRE"/>
    <property type="match status" value="1"/>
</dbReference>
<dbReference type="InterPro" id="IPR001387">
    <property type="entry name" value="Cro/C1-type_HTH"/>
</dbReference>
<dbReference type="Pfam" id="PF13443">
    <property type="entry name" value="HTH_26"/>
    <property type="match status" value="1"/>
</dbReference>
<dbReference type="CDD" id="cd00093">
    <property type="entry name" value="HTH_XRE"/>
    <property type="match status" value="1"/>
</dbReference>
<dbReference type="Gene3D" id="1.10.260.40">
    <property type="entry name" value="lambda repressor-like DNA-binding domains"/>
    <property type="match status" value="1"/>
</dbReference>